<feature type="signal peptide" evidence="2">
    <location>
        <begin position="1"/>
        <end position="28"/>
    </location>
</feature>
<dbReference type="EMBL" id="JACBYQ010000002">
    <property type="protein sequence ID" value="NYE95923.1"/>
    <property type="molecule type" value="Genomic_DNA"/>
</dbReference>
<protein>
    <submittedName>
        <fullName evidence="3">Cytoskeletal protein RodZ</fullName>
    </submittedName>
</protein>
<evidence type="ECO:0000313" key="3">
    <source>
        <dbReference type="EMBL" id="NYE95923.1"/>
    </source>
</evidence>
<feature type="region of interest" description="Disordered" evidence="1">
    <location>
        <begin position="29"/>
        <end position="113"/>
    </location>
</feature>
<gene>
    <name evidence="3" type="ORF">FHU41_002173</name>
</gene>
<feature type="chain" id="PRO_5039167962" evidence="2">
    <location>
        <begin position="29"/>
        <end position="260"/>
    </location>
</feature>
<proteinExistence type="predicted"/>
<comment type="caution">
    <text evidence="3">The sequence shown here is derived from an EMBL/GenBank/DDBJ whole genome shotgun (WGS) entry which is preliminary data.</text>
</comment>
<organism evidence="3 4">
    <name type="scientific">Psychromicrobium silvestre</name>
    <dbReference type="NCBI Taxonomy" id="1645614"/>
    <lineage>
        <taxon>Bacteria</taxon>
        <taxon>Bacillati</taxon>
        <taxon>Actinomycetota</taxon>
        <taxon>Actinomycetes</taxon>
        <taxon>Micrococcales</taxon>
        <taxon>Micrococcaceae</taxon>
        <taxon>Psychromicrobium</taxon>
    </lineage>
</organism>
<evidence type="ECO:0000256" key="1">
    <source>
        <dbReference type="SAM" id="MobiDB-lite"/>
    </source>
</evidence>
<dbReference type="RefSeq" id="WP_179389645.1">
    <property type="nucleotide sequence ID" value="NZ_JACBYQ010000002.1"/>
</dbReference>
<dbReference type="PROSITE" id="PS51257">
    <property type="entry name" value="PROKAR_LIPOPROTEIN"/>
    <property type="match status" value="1"/>
</dbReference>
<dbReference type="AlphaFoldDB" id="A0A7Y9LUM6"/>
<reference evidence="3 4" key="1">
    <citation type="submission" date="2020-07" db="EMBL/GenBank/DDBJ databases">
        <title>Sequencing the genomes of 1000 actinobacteria strains.</title>
        <authorList>
            <person name="Klenk H.-P."/>
        </authorList>
    </citation>
    <scope>NUCLEOTIDE SEQUENCE [LARGE SCALE GENOMIC DNA]</scope>
    <source>
        <strain evidence="3 4">DSM 102047</strain>
    </source>
</reference>
<feature type="compositionally biased region" description="Low complexity" evidence="1">
    <location>
        <begin position="36"/>
        <end position="59"/>
    </location>
</feature>
<accession>A0A7Y9LUM6</accession>
<feature type="compositionally biased region" description="Low complexity" evidence="1">
    <location>
        <begin position="69"/>
        <end position="92"/>
    </location>
</feature>
<dbReference type="Proteomes" id="UP000521748">
    <property type="component" value="Unassembled WGS sequence"/>
</dbReference>
<name>A0A7Y9LUM6_9MICC</name>
<sequence>MHQQKSARRYSQLSALTGVAALSLVALVGCSGGSGSSESPASTTSSASDPSSSSTNETSTSERTEESEAPSTSSSAAAAPAGSAGALTPPGTKLKLGQPANTHANTGNDPKDAKYKTATFITKVTKIVPGSSADLSAFKDAAKYAGQTPYYVYTETTLTSLSKPTAGMSAPSVDAQLKDGSDAQKLIVFGSFDKCESTQFDTTGKGDALSLKVGSTAISCSVFLAPKGDQISSVSYTDPRFSYVKYSDNQYQDNPIVWSK</sequence>
<evidence type="ECO:0000256" key="2">
    <source>
        <dbReference type="SAM" id="SignalP"/>
    </source>
</evidence>
<feature type="compositionally biased region" description="Polar residues" evidence="1">
    <location>
        <begin position="99"/>
        <end position="108"/>
    </location>
</feature>
<keyword evidence="2" id="KW-0732">Signal</keyword>
<evidence type="ECO:0000313" key="4">
    <source>
        <dbReference type="Proteomes" id="UP000521748"/>
    </source>
</evidence>
<keyword evidence="4" id="KW-1185">Reference proteome</keyword>